<organism evidence="1">
    <name type="scientific">Siphoviridae sp. ctYKh4</name>
    <dbReference type="NCBI Taxonomy" id="2823586"/>
    <lineage>
        <taxon>Viruses</taxon>
        <taxon>Duplodnaviria</taxon>
        <taxon>Heunggongvirae</taxon>
        <taxon>Uroviricota</taxon>
        <taxon>Caudoviricetes</taxon>
    </lineage>
</organism>
<accession>A0A8S5LC75</accession>
<dbReference type="InterPro" id="IPR022555">
    <property type="entry name" value="DUF2577"/>
</dbReference>
<dbReference type="Pfam" id="PF10844">
    <property type="entry name" value="DUF2577"/>
    <property type="match status" value="1"/>
</dbReference>
<dbReference type="EMBL" id="BK014682">
    <property type="protein sequence ID" value="DAD67612.1"/>
    <property type="molecule type" value="Genomic_DNA"/>
</dbReference>
<protein>
    <recommendedName>
        <fullName evidence="2">DUF2577 domain-containing protein</fullName>
    </recommendedName>
</protein>
<proteinExistence type="predicted"/>
<name>A0A8S5LC75_9CAUD</name>
<sequence>MNSLPDYAELLNTIKQAATEAVDAGKPVQVCFGKVTSSSPLQILVDQKMTLDSSFLVLTRNVTDFTTMVTVQWESEASLTTHTHTVKGKDSNSDDIDLTSGATKLTHTHDIEGTKQMTIHNHLEKGEEVILLRMQGGQKYIVLDRIGGG</sequence>
<evidence type="ECO:0008006" key="2">
    <source>
        <dbReference type="Google" id="ProtNLM"/>
    </source>
</evidence>
<evidence type="ECO:0000313" key="1">
    <source>
        <dbReference type="EMBL" id="DAD67612.1"/>
    </source>
</evidence>
<reference evidence="1" key="1">
    <citation type="journal article" date="2021" name="Proc. Natl. Acad. Sci. U.S.A.">
        <title>A Catalog of Tens of Thousands of Viruses from Human Metagenomes Reveals Hidden Associations with Chronic Diseases.</title>
        <authorList>
            <person name="Tisza M.J."/>
            <person name="Buck C.B."/>
        </authorList>
    </citation>
    <scope>NUCLEOTIDE SEQUENCE</scope>
    <source>
        <strain evidence="1">CtYKh4</strain>
    </source>
</reference>